<evidence type="ECO:0000313" key="1">
    <source>
        <dbReference type="EMBL" id="QDH45674.1"/>
    </source>
</evidence>
<proteinExistence type="predicted"/>
<sequence>MAAQDKDFSNFKHLYQRKFSDVVGGRSLSNSQLFHLVVSYFEWAENNPLNTPETANFQGRVYQGEAKKIRPFTITSLCLYLNVTPKAWREWKTFEKTDEEKERVQIIEFAESIIREQKYSAAMVGTFNPQFVMKDLDMDVSTVKNIGDPNNPIHHAHEANITLDDEAIKRIVSKL</sequence>
<organism evidence="1 2">
    <name type="scientific">Pantoea phage vB_PagM_AAM37</name>
    <dbReference type="NCBI Taxonomy" id="2588093"/>
    <lineage>
        <taxon>Viruses</taxon>
        <taxon>Duplodnaviria</taxon>
        <taxon>Heunggongvirae</taxon>
        <taxon>Uroviricota</taxon>
        <taxon>Caudoviricetes</taxon>
        <taxon>Dibbivirus</taxon>
        <taxon>Dibbivirus AAM37</taxon>
    </lineage>
</organism>
<dbReference type="Pfam" id="PF16677">
    <property type="entry name" value="GP3_package"/>
    <property type="match status" value="1"/>
</dbReference>
<keyword evidence="2" id="KW-1185">Reference proteome</keyword>
<evidence type="ECO:0000313" key="2">
    <source>
        <dbReference type="Proteomes" id="UP000317930"/>
    </source>
</evidence>
<dbReference type="Proteomes" id="UP000317930">
    <property type="component" value="Segment"/>
</dbReference>
<name>A0A513ZYB7_9CAUD</name>
<dbReference type="InterPro" id="IPR032066">
    <property type="entry name" value="GP3_package"/>
</dbReference>
<dbReference type="EMBL" id="MK798143">
    <property type="protein sequence ID" value="QDH45674.1"/>
    <property type="molecule type" value="Genomic_DNA"/>
</dbReference>
<accession>A0A513ZYB7</accession>
<protein>
    <submittedName>
        <fullName evidence="1">Terminase small subunit</fullName>
    </submittedName>
</protein>
<reference evidence="1 2" key="1">
    <citation type="submission" date="2019-04" db="EMBL/GenBank/DDBJ databases">
        <title>Complete genome sequence of Pantoea sp. infecting bacteriophage vB_PagM_AAM37.</title>
        <authorList>
            <person name="Truncaite L."/>
            <person name="Simoliuniene M."/>
            <person name="Zajanckauskaite A."/>
            <person name="Meskys R."/>
            <person name="Simoliunas E."/>
        </authorList>
    </citation>
    <scope>NUCLEOTIDE SEQUENCE [LARGE SCALE GENOMIC DNA]</scope>
    <source>
        <strain evidence="1">AAM37</strain>
    </source>
</reference>
<gene>
    <name evidence="1" type="ORF">AAM37_gp03</name>
</gene>
<dbReference type="Gene3D" id="1.10.132.80">
    <property type="match status" value="1"/>
</dbReference>